<dbReference type="AlphaFoldDB" id="A4QM85"/>
<name>A4QM85_PINKO</name>
<dbReference type="EMBL" id="AY228468">
    <property type="protein sequence ID" value="ABP35511.1"/>
    <property type="molecule type" value="Genomic_DNA"/>
</dbReference>
<reference evidence="1" key="1">
    <citation type="submission" date="2007-04" db="EMBL/GenBank/DDBJ databases">
        <authorList>
            <person name="Noh E.W."/>
            <person name="Lee J.S."/>
            <person name="Choi Y.I."/>
            <person name="Han M.S."/>
            <person name="Yi Y.S."/>
            <person name="Han S.U."/>
        </authorList>
    </citation>
    <scope>NUCLEOTIDE SEQUENCE</scope>
</reference>
<proteinExistence type="predicted"/>
<accession>A4QM85</accession>
<protein>
    <submittedName>
        <fullName evidence="1">ORF55d</fullName>
    </submittedName>
</protein>
<evidence type="ECO:0000313" key="1">
    <source>
        <dbReference type="EMBL" id="ABP35511.1"/>
    </source>
</evidence>
<organism evidence="1">
    <name type="scientific">Pinus koraiensis</name>
    <name type="common">Korean pine</name>
    <dbReference type="NCBI Taxonomy" id="88728"/>
    <lineage>
        <taxon>Eukaryota</taxon>
        <taxon>Viridiplantae</taxon>
        <taxon>Streptophyta</taxon>
        <taxon>Embryophyta</taxon>
        <taxon>Tracheophyta</taxon>
        <taxon>Spermatophyta</taxon>
        <taxon>Pinopsida</taxon>
        <taxon>Pinidae</taxon>
        <taxon>Conifers I</taxon>
        <taxon>Pinales</taxon>
        <taxon>Pinaceae</taxon>
        <taxon>Pinus</taxon>
        <taxon>Pinus subgen. Strobus</taxon>
    </lineage>
</organism>
<sequence>MGTRSLTCKTHCSCNLGSSFWSTSYRSFYPRRCSRSGQYCLFRCLSVVVYNWLTH</sequence>
<geneLocation type="chloroplast" evidence="1"/>
<gene>
    <name evidence="1" type="primary">psaB</name>
</gene>
<keyword evidence="1" id="KW-0150">Chloroplast</keyword>
<keyword evidence="1" id="KW-0934">Plastid</keyword>